<dbReference type="EMBL" id="KN835947">
    <property type="protein sequence ID" value="KIK33420.1"/>
    <property type="molecule type" value="Genomic_DNA"/>
</dbReference>
<dbReference type="Proteomes" id="UP000054485">
    <property type="component" value="Unassembled WGS sequence"/>
</dbReference>
<dbReference type="InParanoid" id="A0A0C9Z7C6"/>
<gene>
    <name evidence="1" type="ORF">CY34DRAFT_813614</name>
</gene>
<sequence>MKPEVQRRGLKRDISRDSLNDYQCLFLNNCGGREADQNIGIENTVCESSHPW</sequence>
<reference evidence="1 2" key="1">
    <citation type="submission" date="2014-04" db="EMBL/GenBank/DDBJ databases">
        <authorList>
            <consortium name="DOE Joint Genome Institute"/>
            <person name="Kuo A."/>
            <person name="Ruytinx J."/>
            <person name="Rineau F."/>
            <person name="Colpaert J."/>
            <person name="Kohler A."/>
            <person name="Nagy L.G."/>
            <person name="Floudas D."/>
            <person name="Copeland A."/>
            <person name="Barry K.W."/>
            <person name="Cichocki N."/>
            <person name="Veneault-Fourrey C."/>
            <person name="LaButti K."/>
            <person name="Lindquist E.A."/>
            <person name="Lipzen A."/>
            <person name="Lundell T."/>
            <person name="Morin E."/>
            <person name="Murat C."/>
            <person name="Sun H."/>
            <person name="Tunlid A."/>
            <person name="Henrissat B."/>
            <person name="Grigoriev I.V."/>
            <person name="Hibbett D.S."/>
            <person name="Martin F."/>
            <person name="Nordberg H.P."/>
            <person name="Cantor M.N."/>
            <person name="Hua S.X."/>
        </authorList>
    </citation>
    <scope>NUCLEOTIDE SEQUENCE [LARGE SCALE GENOMIC DNA]</scope>
    <source>
        <strain evidence="1 2">UH-Slu-Lm8-n1</strain>
    </source>
</reference>
<accession>A0A0C9Z7C6</accession>
<evidence type="ECO:0000313" key="2">
    <source>
        <dbReference type="Proteomes" id="UP000054485"/>
    </source>
</evidence>
<dbReference type="HOGENOM" id="CLU_3088901_0_0_1"/>
<reference evidence="2" key="2">
    <citation type="submission" date="2015-01" db="EMBL/GenBank/DDBJ databases">
        <title>Evolutionary Origins and Diversification of the Mycorrhizal Mutualists.</title>
        <authorList>
            <consortium name="DOE Joint Genome Institute"/>
            <consortium name="Mycorrhizal Genomics Consortium"/>
            <person name="Kohler A."/>
            <person name="Kuo A."/>
            <person name="Nagy L.G."/>
            <person name="Floudas D."/>
            <person name="Copeland A."/>
            <person name="Barry K.W."/>
            <person name="Cichocki N."/>
            <person name="Veneault-Fourrey C."/>
            <person name="LaButti K."/>
            <person name="Lindquist E.A."/>
            <person name="Lipzen A."/>
            <person name="Lundell T."/>
            <person name="Morin E."/>
            <person name="Murat C."/>
            <person name="Riley R."/>
            <person name="Ohm R."/>
            <person name="Sun H."/>
            <person name="Tunlid A."/>
            <person name="Henrissat B."/>
            <person name="Grigoriev I.V."/>
            <person name="Hibbett D.S."/>
            <person name="Martin F."/>
        </authorList>
    </citation>
    <scope>NUCLEOTIDE SEQUENCE [LARGE SCALE GENOMIC DNA]</scope>
    <source>
        <strain evidence="2">UH-Slu-Lm8-n1</strain>
    </source>
</reference>
<evidence type="ECO:0000313" key="1">
    <source>
        <dbReference type="EMBL" id="KIK33420.1"/>
    </source>
</evidence>
<protein>
    <submittedName>
        <fullName evidence="1">Uncharacterized protein</fullName>
    </submittedName>
</protein>
<keyword evidence="2" id="KW-1185">Reference proteome</keyword>
<proteinExistence type="predicted"/>
<dbReference type="AlphaFoldDB" id="A0A0C9Z7C6"/>
<name>A0A0C9Z7C6_9AGAM</name>
<organism evidence="1 2">
    <name type="scientific">Suillus luteus UH-Slu-Lm8-n1</name>
    <dbReference type="NCBI Taxonomy" id="930992"/>
    <lineage>
        <taxon>Eukaryota</taxon>
        <taxon>Fungi</taxon>
        <taxon>Dikarya</taxon>
        <taxon>Basidiomycota</taxon>
        <taxon>Agaricomycotina</taxon>
        <taxon>Agaricomycetes</taxon>
        <taxon>Agaricomycetidae</taxon>
        <taxon>Boletales</taxon>
        <taxon>Suillineae</taxon>
        <taxon>Suillaceae</taxon>
        <taxon>Suillus</taxon>
    </lineage>
</organism>